<dbReference type="FunFam" id="3.60.40.10:FF:000035">
    <property type="entry name" value="Leucine rich repeat protein phosphatase 2c domain containing protein"/>
    <property type="match status" value="1"/>
</dbReference>
<evidence type="ECO:0000256" key="7">
    <source>
        <dbReference type="SAM" id="MobiDB-lite"/>
    </source>
</evidence>
<dbReference type="Pfam" id="PF00560">
    <property type="entry name" value="LRR_1"/>
    <property type="match status" value="1"/>
</dbReference>
<dbReference type="InterPro" id="IPR032675">
    <property type="entry name" value="LRR_dom_sf"/>
</dbReference>
<dbReference type="SUPFAM" id="SSF52075">
    <property type="entry name" value="Outer arm dynein light chain 1"/>
    <property type="match status" value="1"/>
</dbReference>
<evidence type="ECO:0000313" key="10">
    <source>
        <dbReference type="Proteomes" id="UP000695562"/>
    </source>
</evidence>
<dbReference type="PROSITE" id="PS51450">
    <property type="entry name" value="LRR"/>
    <property type="match status" value="4"/>
</dbReference>
<dbReference type="OrthoDB" id="676979at2759"/>
<dbReference type="InterPro" id="IPR001611">
    <property type="entry name" value="Leu-rich_rpt"/>
</dbReference>
<reference evidence="9" key="1">
    <citation type="submission" date="2020-01" db="EMBL/GenBank/DDBJ databases">
        <title>Development of genomics and gene disruption for Polysphondylium violaceum indicates a role for the polyketide synthase stlB in stalk morphogenesis.</title>
        <authorList>
            <person name="Narita B."/>
            <person name="Kawabe Y."/>
            <person name="Kin K."/>
            <person name="Saito T."/>
            <person name="Gibbs R."/>
            <person name="Kuspa A."/>
            <person name="Muzny D."/>
            <person name="Queller D."/>
            <person name="Richards S."/>
            <person name="Strassman J."/>
            <person name="Sucgang R."/>
            <person name="Worley K."/>
            <person name="Schaap P."/>
        </authorList>
    </citation>
    <scope>NUCLEOTIDE SEQUENCE</scope>
    <source>
        <strain evidence="9">QSvi11</strain>
    </source>
</reference>
<dbReference type="PANTHER" id="PTHR48051:SF54">
    <property type="entry name" value="LEUCINE-RICH REPEAT-CONTAINING PROTEIN"/>
    <property type="match status" value="1"/>
</dbReference>
<dbReference type="InterPro" id="IPR001932">
    <property type="entry name" value="PPM-type_phosphatase-like_dom"/>
</dbReference>
<dbReference type="PANTHER" id="PTHR48051">
    <property type="match status" value="1"/>
</dbReference>
<evidence type="ECO:0000256" key="5">
    <source>
        <dbReference type="ARBA" id="ARBA00022912"/>
    </source>
</evidence>
<protein>
    <recommendedName>
        <fullName evidence="8">PPM-type phosphatase domain-containing protein</fullName>
    </recommendedName>
</protein>
<dbReference type="EMBL" id="AJWJ01000046">
    <property type="protein sequence ID" value="KAF2076854.1"/>
    <property type="molecule type" value="Genomic_DNA"/>
</dbReference>
<evidence type="ECO:0000256" key="4">
    <source>
        <dbReference type="ARBA" id="ARBA00022801"/>
    </source>
</evidence>
<dbReference type="InterPro" id="IPR000222">
    <property type="entry name" value="PP2C_BS"/>
</dbReference>
<comment type="similarity">
    <text evidence="6">Belongs to the PP2C family.</text>
</comment>
<dbReference type="PRINTS" id="PR00019">
    <property type="entry name" value="LEURICHRPT"/>
</dbReference>
<dbReference type="SUPFAM" id="SSF81606">
    <property type="entry name" value="PP2C-like"/>
    <property type="match status" value="1"/>
</dbReference>
<evidence type="ECO:0000256" key="6">
    <source>
        <dbReference type="RuleBase" id="RU003465"/>
    </source>
</evidence>
<feature type="compositionally biased region" description="Low complexity" evidence="7">
    <location>
        <begin position="99"/>
        <end position="143"/>
    </location>
</feature>
<dbReference type="SMART" id="SM00369">
    <property type="entry name" value="LRR_TYP"/>
    <property type="match status" value="11"/>
</dbReference>
<evidence type="ECO:0000256" key="3">
    <source>
        <dbReference type="ARBA" id="ARBA00022737"/>
    </source>
</evidence>
<sequence length="997" mass="110983">MFITKRKSESMHNRCKSSGDVSLLTAAGNGQQAGLSKSGGIEKPPPPPSENKPKRPLSLSISDLPPITPTRNSSPPCFGLNSNGGGRKPSSDSISLTFTTPTKPSSALSTATASPSTPTQPPSTLISSPSTASNPTSPPQTSTYKMPPKTGSQIYSVIYDKTNSGIEEIDQEELFSRISLQRLLLGRNKLTSIPERVGELDRLNTIDLSYNRLTELPVSLSNLNELTTLILSGNKFMIPANPENEAIYNKHQQQQQQHQGDNSEQTAANTSNNRLSTMVQLNVNNYLPWELCYNTNLKKLDLGSNQSRDDTWEGENFLPLGIFWYAQLETLILSFCQLKSICQDIQHLEALTFLDISNNCLQELPKELGSLSNLSTLLAFHNEIKSIPDELCSLSESLISLDLSNNQISTLPSDLCYFIYLENLNLSNNLIKEIPNSWFSINNNNNDSEEEQQQQYGLFSLKTLKFRNNQLVAIPDSIFSTSTSLVTIDFSVNQIESLPTENIQYLEKLVTLLLFNNFLTSIPEQLFEINGGGSLSTLNVSGNRLTCLPSTIWSCESLSILSIGYNNIEEIKFPNSTCFQSLEELYCNGNIGIELKCDISSDIESCAIEFPYLRELGLGSCQLRSIPSFIKEIKSLEKLDLSNNQIESIPDWIGTLEHLLVLDLSYNSIESPLSNNGIFEHLKNLVILNLAMASQSQDIGVGDPLFEQLKDTTIFTNPNPSTLSLPMFYNHHSVTKTPSSRFDISYADMIGRRPTMEDSLSIFGKFNDQDDFDLISLFDGHAGPQTAHYSSEWFPKITKILIDKYPSLPALQWLKQAYQEISRQFKSYVLNEKPDLKYCGATAASLLIHQDSFCVSNIGDTRIVLCRDGVAKRLSFDHKPSDPLETKRISKLGGFVVSNQHTSRVNGTLAVSRSIGDIYMEPYVIPDPYLSITQRDKEQDEFIIVACDGLWDEISDQQACDIVKSSKSTHEAVVKLKDYAYFSGSDDNITVILIKLK</sequence>
<dbReference type="Gene3D" id="3.60.40.10">
    <property type="entry name" value="PPM-type phosphatase domain"/>
    <property type="match status" value="1"/>
</dbReference>
<dbReference type="Proteomes" id="UP000695562">
    <property type="component" value="Unassembled WGS sequence"/>
</dbReference>
<dbReference type="SMART" id="SM00364">
    <property type="entry name" value="LRR_BAC"/>
    <property type="match status" value="9"/>
</dbReference>
<comment type="caution">
    <text evidence="9">The sequence shown here is derived from an EMBL/GenBank/DDBJ whole genome shotgun (WGS) entry which is preliminary data.</text>
</comment>
<dbReference type="PROSITE" id="PS01032">
    <property type="entry name" value="PPM_1"/>
    <property type="match status" value="1"/>
</dbReference>
<evidence type="ECO:0000313" key="9">
    <source>
        <dbReference type="EMBL" id="KAF2076854.1"/>
    </source>
</evidence>
<dbReference type="Pfam" id="PF00481">
    <property type="entry name" value="PP2C"/>
    <property type="match status" value="1"/>
</dbReference>
<proteinExistence type="inferred from homology"/>
<dbReference type="AlphaFoldDB" id="A0A8J4Q2K1"/>
<dbReference type="Gene3D" id="3.80.10.10">
    <property type="entry name" value="Ribonuclease Inhibitor"/>
    <property type="match status" value="5"/>
</dbReference>
<dbReference type="SMART" id="SM00365">
    <property type="entry name" value="LRR_SD22"/>
    <property type="match status" value="6"/>
</dbReference>
<dbReference type="InterPro" id="IPR003591">
    <property type="entry name" value="Leu-rich_rpt_typical-subtyp"/>
</dbReference>
<evidence type="ECO:0000256" key="2">
    <source>
        <dbReference type="ARBA" id="ARBA00022723"/>
    </source>
</evidence>
<keyword evidence="3" id="KW-0677">Repeat</keyword>
<dbReference type="SUPFAM" id="SSF52058">
    <property type="entry name" value="L domain-like"/>
    <property type="match status" value="1"/>
</dbReference>
<dbReference type="InterPro" id="IPR050216">
    <property type="entry name" value="LRR_domain-containing"/>
</dbReference>
<feature type="region of interest" description="Disordered" evidence="7">
    <location>
        <begin position="249"/>
        <end position="268"/>
    </location>
</feature>
<dbReference type="GO" id="GO:0005737">
    <property type="term" value="C:cytoplasm"/>
    <property type="evidence" value="ECO:0007669"/>
    <property type="project" value="TreeGrafter"/>
</dbReference>
<dbReference type="PROSITE" id="PS51746">
    <property type="entry name" value="PPM_2"/>
    <property type="match status" value="1"/>
</dbReference>
<dbReference type="InterPro" id="IPR036457">
    <property type="entry name" value="PPM-type-like_dom_sf"/>
</dbReference>
<keyword evidence="1" id="KW-0433">Leucine-rich repeat</keyword>
<gene>
    <name evidence="9" type="ORF">CYY_001821</name>
</gene>
<dbReference type="GO" id="GO:0004721">
    <property type="term" value="F:phosphoprotein phosphatase activity"/>
    <property type="evidence" value="ECO:0007669"/>
    <property type="project" value="UniProtKB-KW"/>
</dbReference>
<keyword evidence="4 6" id="KW-0378">Hydrolase</keyword>
<feature type="region of interest" description="Disordered" evidence="7">
    <location>
        <begin position="1"/>
        <end position="149"/>
    </location>
</feature>
<evidence type="ECO:0000259" key="8">
    <source>
        <dbReference type="PROSITE" id="PS51746"/>
    </source>
</evidence>
<evidence type="ECO:0000256" key="1">
    <source>
        <dbReference type="ARBA" id="ARBA00022614"/>
    </source>
</evidence>
<keyword evidence="5 6" id="KW-0904">Protein phosphatase</keyword>
<organism evidence="9 10">
    <name type="scientific">Polysphondylium violaceum</name>
    <dbReference type="NCBI Taxonomy" id="133409"/>
    <lineage>
        <taxon>Eukaryota</taxon>
        <taxon>Amoebozoa</taxon>
        <taxon>Evosea</taxon>
        <taxon>Eumycetozoa</taxon>
        <taxon>Dictyostelia</taxon>
        <taxon>Dictyosteliales</taxon>
        <taxon>Dictyosteliaceae</taxon>
        <taxon>Polysphondylium</taxon>
    </lineage>
</organism>
<feature type="compositionally biased region" description="Basic and acidic residues" evidence="7">
    <location>
        <begin position="1"/>
        <end position="12"/>
    </location>
</feature>
<dbReference type="CDD" id="cd00143">
    <property type="entry name" value="PP2Cc"/>
    <property type="match status" value="1"/>
</dbReference>
<keyword evidence="2" id="KW-0479">Metal-binding</keyword>
<accession>A0A8J4Q2K1</accession>
<dbReference type="GO" id="GO:0046872">
    <property type="term" value="F:metal ion binding"/>
    <property type="evidence" value="ECO:0007669"/>
    <property type="project" value="UniProtKB-KW"/>
</dbReference>
<name>A0A8J4Q2K1_9MYCE</name>
<dbReference type="Pfam" id="PF13855">
    <property type="entry name" value="LRR_8"/>
    <property type="match status" value="4"/>
</dbReference>
<dbReference type="SMART" id="SM00332">
    <property type="entry name" value="PP2Cc"/>
    <property type="match status" value="1"/>
</dbReference>
<feature type="domain" description="PPM-type phosphatase" evidence="8">
    <location>
        <begin position="743"/>
        <end position="996"/>
    </location>
</feature>
<keyword evidence="10" id="KW-1185">Reference proteome</keyword>